<name>A0A1C1D0C2_9EURO</name>
<evidence type="ECO:0000313" key="1">
    <source>
        <dbReference type="EMBL" id="OCT54225.1"/>
    </source>
</evidence>
<accession>A0A1C1D0C2</accession>
<evidence type="ECO:0000313" key="2">
    <source>
        <dbReference type="Proteomes" id="UP000094526"/>
    </source>
</evidence>
<dbReference type="Proteomes" id="UP000094526">
    <property type="component" value="Unassembled WGS sequence"/>
</dbReference>
<dbReference type="AlphaFoldDB" id="A0A1C1D0C2"/>
<proteinExistence type="predicted"/>
<dbReference type="EMBL" id="LGRB01000005">
    <property type="protein sequence ID" value="OCT54225.1"/>
    <property type="molecule type" value="Genomic_DNA"/>
</dbReference>
<organism evidence="1 2">
    <name type="scientific">Cladophialophora carrionii</name>
    <dbReference type="NCBI Taxonomy" id="86049"/>
    <lineage>
        <taxon>Eukaryota</taxon>
        <taxon>Fungi</taxon>
        <taxon>Dikarya</taxon>
        <taxon>Ascomycota</taxon>
        <taxon>Pezizomycotina</taxon>
        <taxon>Eurotiomycetes</taxon>
        <taxon>Chaetothyriomycetidae</taxon>
        <taxon>Chaetothyriales</taxon>
        <taxon>Herpotrichiellaceae</taxon>
        <taxon>Cladophialophora</taxon>
    </lineage>
</organism>
<gene>
    <name evidence="1" type="ORF">CLCR_00349</name>
</gene>
<sequence>MGKDDGFKEASQQLHLMLSSPENGRGEGRCVTVTITQLAHDSVCLFHGRVDWGDALNQLSRHHPCSTVTIDEDIPLPSI</sequence>
<keyword evidence="2" id="KW-1185">Reference proteome</keyword>
<protein>
    <submittedName>
        <fullName evidence="1">Uncharacterized protein</fullName>
    </submittedName>
</protein>
<dbReference type="VEuPathDB" id="FungiDB:CLCR_00349"/>
<comment type="caution">
    <text evidence="1">The sequence shown here is derived from an EMBL/GenBank/DDBJ whole genome shotgun (WGS) entry which is preliminary data.</text>
</comment>
<reference evidence="2" key="1">
    <citation type="submission" date="2015-07" db="EMBL/GenBank/DDBJ databases">
        <authorList>
            <person name="Teixeira M.M."/>
            <person name="Souza R.C."/>
            <person name="Almeida L.G."/>
            <person name="Vicente V.A."/>
            <person name="de Hoog S."/>
            <person name="Bocca A.L."/>
            <person name="de Almeida S.R."/>
            <person name="Vasconcelos A.T."/>
            <person name="Felipe M.S."/>
        </authorList>
    </citation>
    <scope>NUCLEOTIDE SEQUENCE [LARGE SCALE GENOMIC DNA]</scope>
    <source>
        <strain evidence="2">KSF</strain>
    </source>
</reference>